<dbReference type="EMBL" id="JAUUTY010000007">
    <property type="protein sequence ID" value="KAK1612408.1"/>
    <property type="molecule type" value="Genomic_DNA"/>
</dbReference>
<dbReference type="Pfam" id="PF00098">
    <property type="entry name" value="zf-CCHC"/>
    <property type="match status" value="1"/>
</dbReference>
<keyword evidence="1" id="KW-0862">Zinc</keyword>
<keyword evidence="1" id="KW-0479">Metal-binding</keyword>
<accession>A0AAD8VPU5</accession>
<gene>
    <name evidence="4" type="ORF">QYE76_036081</name>
</gene>
<dbReference type="GO" id="GO:0003676">
    <property type="term" value="F:nucleic acid binding"/>
    <property type="evidence" value="ECO:0007669"/>
    <property type="project" value="InterPro"/>
</dbReference>
<dbReference type="SUPFAM" id="SSF57756">
    <property type="entry name" value="Retrovirus zinc finger-like domains"/>
    <property type="match status" value="1"/>
</dbReference>
<evidence type="ECO:0000256" key="1">
    <source>
        <dbReference type="PROSITE-ProRule" id="PRU00047"/>
    </source>
</evidence>
<dbReference type="PANTHER" id="PTHR11439">
    <property type="entry name" value="GAG-POL-RELATED RETROTRANSPOSON"/>
    <property type="match status" value="1"/>
</dbReference>
<comment type="caution">
    <text evidence="4">The sequence shown here is derived from an EMBL/GenBank/DDBJ whole genome shotgun (WGS) entry which is preliminary data.</text>
</comment>
<evidence type="ECO:0000256" key="2">
    <source>
        <dbReference type="SAM" id="MobiDB-lite"/>
    </source>
</evidence>
<dbReference type="InterPro" id="IPR013103">
    <property type="entry name" value="RVT_2"/>
</dbReference>
<organism evidence="4 5">
    <name type="scientific">Lolium multiflorum</name>
    <name type="common">Italian ryegrass</name>
    <name type="synonym">Lolium perenne subsp. multiflorum</name>
    <dbReference type="NCBI Taxonomy" id="4521"/>
    <lineage>
        <taxon>Eukaryota</taxon>
        <taxon>Viridiplantae</taxon>
        <taxon>Streptophyta</taxon>
        <taxon>Embryophyta</taxon>
        <taxon>Tracheophyta</taxon>
        <taxon>Spermatophyta</taxon>
        <taxon>Magnoliopsida</taxon>
        <taxon>Liliopsida</taxon>
        <taxon>Poales</taxon>
        <taxon>Poaceae</taxon>
        <taxon>BOP clade</taxon>
        <taxon>Pooideae</taxon>
        <taxon>Poodae</taxon>
        <taxon>Poeae</taxon>
        <taxon>Poeae Chloroplast Group 2 (Poeae type)</taxon>
        <taxon>Loliodinae</taxon>
        <taxon>Loliinae</taxon>
        <taxon>Lolium</taxon>
    </lineage>
</organism>
<dbReference type="SMART" id="SM00343">
    <property type="entry name" value="ZnF_C2HC"/>
    <property type="match status" value="1"/>
</dbReference>
<keyword evidence="1" id="KW-0863">Zinc-finger</keyword>
<dbReference type="AlphaFoldDB" id="A0AAD8VPU5"/>
<evidence type="ECO:0000313" key="5">
    <source>
        <dbReference type="Proteomes" id="UP001231189"/>
    </source>
</evidence>
<feature type="compositionally biased region" description="Basic and acidic residues" evidence="2">
    <location>
        <begin position="76"/>
        <end position="88"/>
    </location>
</feature>
<keyword evidence="5" id="KW-1185">Reference proteome</keyword>
<dbReference type="CDD" id="cd09272">
    <property type="entry name" value="RNase_HI_RT_Ty1"/>
    <property type="match status" value="1"/>
</dbReference>
<dbReference type="Gene3D" id="4.10.60.10">
    <property type="entry name" value="Zinc finger, CCHC-type"/>
    <property type="match status" value="1"/>
</dbReference>
<dbReference type="InterPro" id="IPR001878">
    <property type="entry name" value="Znf_CCHC"/>
</dbReference>
<evidence type="ECO:0000259" key="3">
    <source>
        <dbReference type="PROSITE" id="PS50158"/>
    </source>
</evidence>
<name>A0AAD8VPU5_LOLMU</name>
<dbReference type="Pfam" id="PF14223">
    <property type="entry name" value="Retrotran_gag_2"/>
    <property type="match status" value="1"/>
</dbReference>
<dbReference type="InterPro" id="IPR036875">
    <property type="entry name" value="Znf_CCHC_sf"/>
</dbReference>
<reference evidence="4" key="1">
    <citation type="submission" date="2023-07" db="EMBL/GenBank/DDBJ databases">
        <title>A chromosome-level genome assembly of Lolium multiflorum.</title>
        <authorList>
            <person name="Chen Y."/>
            <person name="Copetti D."/>
            <person name="Kolliker R."/>
            <person name="Studer B."/>
        </authorList>
    </citation>
    <scope>NUCLEOTIDE SEQUENCE</scope>
    <source>
        <strain evidence="4">02402/16</strain>
        <tissue evidence="4">Leaf</tissue>
    </source>
</reference>
<evidence type="ECO:0000313" key="4">
    <source>
        <dbReference type="EMBL" id="KAK1612408.1"/>
    </source>
</evidence>
<sequence length="470" mass="52253">MFKAALFSILGDNIVDPHMALDHGKDAWDALEAKFGVSDAGTELYVMEQYYDYRMTDGRSVVEQKKNFQSHKSKNKNNEKGKFDEKNKASNSTNFKKKTPYKKKGNCHVCGTPGHWAPDCPERHDRRGNSGKFANVVIGVDTEMKDIGYGIYPTVLSIARTSSVLMGNGSRASVHGVADKCVYYRHGGGEGVILCLYVDDILIFGTNFTVIKEVKEFISRCFEMKDLEVVDVILNIKLLKDNDGGITLLQSHYVEKILSHFGYSDCKSSPTPYDPSVIIRKNKRIARDQLRYSQIIVSLMYLASATRPDISFDALRVMTFTILGIQGYLRVYSDANWISDADETKATSGYLFTLGGGAVSWKSCKQTIITRSTMEAELTALDTATVEAEWLRELLMDLPVVEKPIPAIPMNCDNKIVIVKVFGERSSATTGITTSSSDDEFLHTDNFFPGLIKFFGNLNMGDNDAAAKLG</sequence>
<proteinExistence type="predicted"/>
<dbReference type="Pfam" id="PF07727">
    <property type="entry name" value="RVT_2"/>
    <property type="match status" value="1"/>
</dbReference>
<protein>
    <recommendedName>
        <fullName evidence="3">CCHC-type domain-containing protein</fullName>
    </recommendedName>
</protein>
<dbReference type="GO" id="GO:0008270">
    <property type="term" value="F:zinc ion binding"/>
    <property type="evidence" value="ECO:0007669"/>
    <property type="project" value="UniProtKB-KW"/>
</dbReference>
<feature type="domain" description="CCHC-type" evidence="3">
    <location>
        <begin position="107"/>
        <end position="122"/>
    </location>
</feature>
<dbReference type="PANTHER" id="PTHR11439:SF440">
    <property type="entry name" value="INTEGRASE CATALYTIC DOMAIN-CONTAINING PROTEIN"/>
    <property type="match status" value="1"/>
</dbReference>
<dbReference type="Proteomes" id="UP001231189">
    <property type="component" value="Unassembled WGS sequence"/>
</dbReference>
<dbReference type="PROSITE" id="PS50158">
    <property type="entry name" value="ZF_CCHC"/>
    <property type="match status" value="1"/>
</dbReference>
<feature type="region of interest" description="Disordered" evidence="2">
    <location>
        <begin position="64"/>
        <end position="103"/>
    </location>
</feature>